<keyword evidence="5" id="KW-1185">Reference proteome</keyword>
<dbReference type="Gene3D" id="3.30.430.10">
    <property type="entry name" value="Killer Toxin P4, subunit A"/>
    <property type="match status" value="1"/>
</dbReference>
<proteinExistence type="predicted"/>
<dbReference type="AlphaFoldDB" id="A0A6A7B8H0"/>
<dbReference type="Pfam" id="PF09044">
    <property type="entry name" value="Kp4"/>
    <property type="match status" value="1"/>
</dbReference>
<dbReference type="Proteomes" id="UP000799423">
    <property type="component" value="Unassembled WGS sequence"/>
</dbReference>
<dbReference type="OrthoDB" id="4177994at2759"/>
<reference evidence="4" key="1">
    <citation type="submission" date="2020-01" db="EMBL/GenBank/DDBJ databases">
        <authorList>
            <consortium name="DOE Joint Genome Institute"/>
            <person name="Haridas S."/>
            <person name="Albert R."/>
            <person name="Binder M."/>
            <person name="Bloem J."/>
            <person name="Labutti K."/>
            <person name="Salamov A."/>
            <person name="Andreopoulos B."/>
            <person name="Baker S.E."/>
            <person name="Barry K."/>
            <person name="Bills G."/>
            <person name="Bluhm B.H."/>
            <person name="Cannon C."/>
            <person name="Castanera R."/>
            <person name="Culley D.E."/>
            <person name="Daum C."/>
            <person name="Ezra D."/>
            <person name="Gonzalez J.B."/>
            <person name="Henrissat B."/>
            <person name="Kuo A."/>
            <person name="Liang C."/>
            <person name="Lipzen A."/>
            <person name="Lutzoni F."/>
            <person name="Magnuson J."/>
            <person name="Mondo S."/>
            <person name="Nolan M."/>
            <person name="Ohm R."/>
            <person name="Pangilinan J."/>
            <person name="Park H.-J."/>
            <person name="Ramirez L."/>
            <person name="Alfaro M."/>
            <person name="Sun H."/>
            <person name="Tritt A."/>
            <person name="Yoshinaga Y."/>
            <person name="Zwiers L.-H."/>
            <person name="Turgeon B.G."/>
            <person name="Goodwin S.B."/>
            <person name="Spatafora J.W."/>
            <person name="Crous P.W."/>
            <person name="Grigoriev I.V."/>
        </authorList>
    </citation>
    <scope>NUCLEOTIDE SEQUENCE</scope>
    <source>
        <strain evidence="4">IPT5</strain>
    </source>
</reference>
<sequence length="195" mass="20805">MKITLIIGLILCWALSVNAKDYPLPPGWDKPKSGTSTSSVQVDSGVSAQPTASPQVQGDISHRSADPHSADTLLGINCRGSGRCVSCSTDIAFIQTITDQIGDDRTWKNGELIACSICQHCPTCPDADRNGLCVLAQRMKADEVINGRQIKALLQGLRDHGCNRCGSNPIHPGNNVNDGELTVNFVFKGCGEKIC</sequence>
<evidence type="ECO:0000313" key="4">
    <source>
        <dbReference type="EMBL" id="KAF2850675.1"/>
    </source>
</evidence>
<keyword evidence="2" id="KW-0732">Signal</keyword>
<name>A0A6A7B8H0_9PLEO</name>
<dbReference type="EMBL" id="MU006305">
    <property type="protein sequence ID" value="KAF2850675.1"/>
    <property type="molecule type" value="Genomic_DNA"/>
</dbReference>
<evidence type="ECO:0000256" key="1">
    <source>
        <dbReference type="SAM" id="MobiDB-lite"/>
    </source>
</evidence>
<protein>
    <submittedName>
        <fullName evidence="4">Killer toxin</fullName>
    </submittedName>
</protein>
<evidence type="ECO:0000313" key="5">
    <source>
        <dbReference type="Proteomes" id="UP000799423"/>
    </source>
</evidence>
<evidence type="ECO:0000259" key="3">
    <source>
        <dbReference type="Pfam" id="PF09044"/>
    </source>
</evidence>
<feature type="domain" description="Killer toxin Kp4" evidence="3">
    <location>
        <begin position="72"/>
        <end position="186"/>
    </location>
</feature>
<dbReference type="InterPro" id="IPR015131">
    <property type="entry name" value="Killer_tox_Kp4"/>
</dbReference>
<dbReference type="GO" id="GO:0005576">
    <property type="term" value="C:extracellular region"/>
    <property type="evidence" value="ECO:0007669"/>
    <property type="project" value="InterPro"/>
</dbReference>
<organism evidence="4 5">
    <name type="scientific">Plenodomus tracheiphilus IPT5</name>
    <dbReference type="NCBI Taxonomy" id="1408161"/>
    <lineage>
        <taxon>Eukaryota</taxon>
        <taxon>Fungi</taxon>
        <taxon>Dikarya</taxon>
        <taxon>Ascomycota</taxon>
        <taxon>Pezizomycotina</taxon>
        <taxon>Dothideomycetes</taxon>
        <taxon>Pleosporomycetidae</taxon>
        <taxon>Pleosporales</taxon>
        <taxon>Pleosporineae</taxon>
        <taxon>Leptosphaeriaceae</taxon>
        <taxon>Plenodomus</taxon>
    </lineage>
</organism>
<feature type="compositionally biased region" description="Polar residues" evidence="1">
    <location>
        <begin position="33"/>
        <end position="58"/>
    </location>
</feature>
<dbReference type="InterPro" id="IPR011329">
    <property type="entry name" value="Killer_tox_Kp4/SMK"/>
</dbReference>
<dbReference type="SUPFAM" id="SSF55221">
    <property type="entry name" value="Yeast killer toxins"/>
    <property type="match status" value="1"/>
</dbReference>
<gene>
    <name evidence="4" type="ORF">T440DRAFT_82011</name>
</gene>
<feature type="region of interest" description="Disordered" evidence="1">
    <location>
        <begin position="28"/>
        <end position="65"/>
    </location>
</feature>
<feature type="signal peptide" evidence="2">
    <location>
        <begin position="1"/>
        <end position="19"/>
    </location>
</feature>
<feature type="chain" id="PRO_5025562506" evidence="2">
    <location>
        <begin position="20"/>
        <end position="195"/>
    </location>
</feature>
<accession>A0A6A7B8H0</accession>
<evidence type="ECO:0000256" key="2">
    <source>
        <dbReference type="SAM" id="SignalP"/>
    </source>
</evidence>